<evidence type="ECO:0000313" key="2">
    <source>
        <dbReference type="Proteomes" id="UP001301526"/>
    </source>
</evidence>
<keyword evidence="2" id="KW-1185">Reference proteome</keyword>
<name>A0AA97A267_9STRE</name>
<dbReference type="EMBL" id="CP118734">
    <property type="protein sequence ID" value="WNY49324.1"/>
    <property type="molecule type" value="Genomic_DNA"/>
</dbReference>
<organism evidence="1 2">
    <name type="scientific">Streptococcus iners subsp. hyiners</name>
    <dbReference type="NCBI Taxonomy" id="3028083"/>
    <lineage>
        <taxon>Bacteria</taxon>
        <taxon>Bacillati</taxon>
        <taxon>Bacillota</taxon>
        <taxon>Bacilli</taxon>
        <taxon>Lactobacillales</taxon>
        <taxon>Streptococcaceae</taxon>
        <taxon>Streptococcus</taxon>
        <taxon>Streptococcus iners</taxon>
    </lineage>
</organism>
<dbReference type="RefSeq" id="WP_248055373.1">
    <property type="nucleotide sequence ID" value="NZ_CP118734.1"/>
</dbReference>
<reference evidence="1 2" key="1">
    <citation type="submission" date="2023-02" db="EMBL/GenBank/DDBJ databases">
        <title>Streptococcus sp. Genome Sequencing and Assembly.</title>
        <authorList>
            <person name="Shore S.M."/>
            <person name="Nicholson T.L."/>
        </authorList>
    </citation>
    <scope>NUCLEOTIDE SEQUENCE [LARGE SCALE GENOMIC DNA]</scope>
    <source>
        <strain evidence="1 2">29892</strain>
    </source>
</reference>
<dbReference type="InterPro" id="IPR023214">
    <property type="entry name" value="HAD_sf"/>
</dbReference>
<accession>A0AA97A267</accession>
<evidence type="ECO:0000313" key="1">
    <source>
        <dbReference type="EMBL" id="WNY49324.1"/>
    </source>
</evidence>
<sequence>MVAGIIFDMDGVIVDTDYIDFQILTQFICSLTNGSVELSEEEAGLLVGSSYTSLHKTIKYLSETNLDLSPVASQLEKL</sequence>
<dbReference type="InterPro" id="IPR023198">
    <property type="entry name" value="PGP-like_dom2"/>
</dbReference>
<gene>
    <name evidence="1" type="ORF">PW220_01360</name>
</gene>
<evidence type="ECO:0008006" key="3">
    <source>
        <dbReference type="Google" id="ProtNLM"/>
    </source>
</evidence>
<dbReference type="InterPro" id="IPR036412">
    <property type="entry name" value="HAD-like_sf"/>
</dbReference>
<dbReference type="AlphaFoldDB" id="A0AA97A267"/>
<protein>
    <recommendedName>
        <fullName evidence="3">HAD family phosphatase</fullName>
    </recommendedName>
</protein>
<dbReference type="Gene3D" id="3.40.50.1000">
    <property type="entry name" value="HAD superfamily/HAD-like"/>
    <property type="match status" value="1"/>
</dbReference>
<proteinExistence type="predicted"/>
<dbReference type="SUPFAM" id="SSF56784">
    <property type="entry name" value="HAD-like"/>
    <property type="match status" value="1"/>
</dbReference>
<dbReference type="Proteomes" id="UP001301526">
    <property type="component" value="Chromosome"/>
</dbReference>
<dbReference type="Gene3D" id="1.10.150.240">
    <property type="entry name" value="Putative phosphatase, domain 2"/>
    <property type="match status" value="1"/>
</dbReference>